<dbReference type="InterPro" id="IPR027417">
    <property type="entry name" value="P-loop_NTPase"/>
</dbReference>
<dbReference type="OMA" id="CFAYYNY"/>
<dbReference type="RefSeq" id="XP_007781162.1">
    <property type="nucleotide sequence ID" value="XM_007782972.1"/>
</dbReference>
<feature type="repeat" description="ANK" evidence="2">
    <location>
        <begin position="1088"/>
        <end position="1120"/>
    </location>
</feature>
<dbReference type="Pfam" id="PF24883">
    <property type="entry name" value="NPHP3_N"/>
    <property type="match status" value="1"/>
</dbReference>
<dbReference type="Pfam" id="PF00023">
    <property type="entry name" value="Ank"/>
    <property type="match status" value="2"/>
</dbReference>
<feature type="repeat" description="ANK" evidence="2">
    <location>
        <begin position="1122"/>
        <end position="1154"/>
    </location>
</feature>
<feature type="region of interest" description="Disordered" evidence="3">
    <location>
        <begin position="1146"/>
        <end position="1166"/>
    </location>
</feature>
<dbReference type="PANTHER" id="PTHR10039">
    <property type="entry name" value="AMELOGENIN"/>
    <property type="match status" value="1"/>
</dbReference>
<dbReference type="GeneID" id="19902398"/>
<dbReference type="PROSITE" id="PS50297">
    <property type="entry name" value="ANK_REP_REGION"/>
    <property type="match status" value="7"/>
</dbReference>
<feature type="repeat" description="ANK" evidence="2">
    <location>
        <begin position="925"/>
        <end position="954"/>
    </location>
</feature>
<accession>R7YV86</accession>
<dbReference type="SUPFAM" id="SSF52540">
    <property type="entry name" value="P-loop containing nucleoside triphosphate hydrolases"/>
    <property type="match status" value="1"/>
</dbReference>
<dbReference type="eggNOG" id="KOG4369">
    <property type="taxonomic scope" value="Eukaryota"/>
</dbReference>
<dbReference type="STRING" id="1168221.R7YV86"/>
<dbReference type="Pfam" id="PF12796">
    <property type="entry name" value="Ank_2"/>
    <property type="match status" value="2"/>
</dbReference>
<feature type="repeat" description="ANK" evidence="2">
    <location>
        <begin position="988"/>
        <end position="1020"/>
    </location>
</feature>
<dbReference type="AlphaFoldDB" id="R7YV86"/>
<dbReference type="PROSITE" id="PS50088">
    <property type="entry name" value="ANK_REPEAT"/>
    <property type="match status" value="7"/>
</dbReference>
<dbReference type="Gene3D" id="3.40.50.300">
    <property type="entry name" value="P-loop containing nucleotide triphosphate hydrolases"/>
    <property type="match status" value="1"/>
</dbReference>
<gene>
    <name evidence="5" type="ORF">W97_05087</name>
</gene>
<dbReference type="InterPro" id="IPR036770">
    <property type="entry name" value="Ankyrin_rpt-contain_sf"/>
</dbReference>
<feature type="compositionally biased region" description="Acidic residues" evidence="3">
    <location>
        <begin position="1152"/>
        <end position="1166"/>
    </location>
</feature>
<dbReference type="HOGENOM" id="CLU_000288_34_23_1"/>
<evidence type="ECO:0000256" key="2">
    <source>
        <dbReference type="PROSITE-ProRule" id="PRU00023"/>
    </source>
</evidence>
<feature type="domain" description="Nephrocystin 3-like N-terminal" evidence="4">
    <location>
        <begin position="348"/>
        <end position="512"/>
    </location>
</feature>
<dbReference type="InterPro" id="IPR056884">
    <property type="entry name" value="NPHP3-like_N"/>
</dbReference>
<dbReference type="InterPro" id="IPR002110">
    <property type="entry name" value="Ankyrin_rpt"/>
</dbReference>
<organism evidence="5 6">
    <name type="scientific">Coniosporium apollinis (strain CBS 100218)</name>
    <name type="common">Rock-inhabiting black yeast</name>
    <dbReference type="NCBI Taxonomy" id="1168221"/>
    <lineage>
        <taxon>Eukaryota</taxon>
        <taxon>Fungi</taxon>
        <taxon>Dikarya</taxon>
        <taxon>Ascomycota</taxon>
        <taxon>Pezizomycotina</taxon>
        <taxon>Dothideomycetes</taxon>
        <taxon>Dothideomycetes incertae sedis</taxon>
        <taxon>Coniosporium</taxon>
    </lineage>
</organism>
<dbReference type="Gene3D" id="1.25.40.20">
    <property type="entry name" value="Ankyrin repeat-containing domain"/>
    <property type="match status" value="2"/>
</dbReference>
<keyword evidence="2" id="KW-0040">ANK repeat</keyword>
<evidence type="ECO:0000313" key="5">
    <source>
        <dbReference type="EMBL" id="EON65845.1"/>
    </source>
</evidence>
<protein>
    <recommendedName>
        <fullName evidence="4">Nephrocystin 3-like N-terminal domain-containing protein</fullName>
    </recommendedName>
</protein>
<evidence type="ECO:0000256" key="1">
    <source>
        <dbReference type="ARBA" id="ARBA00022737"/>
    </source>
</evidence>
<feature type="repeat" description="ANK" evidence="2">
    <location>
        <begin position="889"/>
        <end position="921"/>
    </location>
</feature>
<sequence>MRRRDRWLGKGISQRLQGTQRAPPAAPSPSPSSISLQKPVLSALAASVSPQLPATGPLLPPSSPPSPSVSPTPAPVAQGSAAIAGATGNRALETAIEKHIQQLPEAEKDAFRVAGTAVTEDNLLSRVEDWDEAHKRESSFRPRAPALSKFLTFLERPMSGVAIGAQSNPDISCIVVGAVRVVIDLAVQFVTFFEKLTDMLGRFEDWLAPLAEYSKASRDLDLIHKTVAKVYGDLLHFCSGARRVFLDTNGNPKPQTSLRIFLRVQWEPFEASFGSIEREMKHHLDVVLHSAQAIQLSDSRMAELKAEEERRRVRERENLAERENFLDWISKIDFDKTHDAIYATKHPGTGDWLPQTQQFRDWLCSSSSTVLWCHGAPGAGKTVLASNVLEYITNFTVKRGMRRETGVCFAYYNYRSPEFGDSSLIVSAFIKQLCRKKDAIPPSLLKLKHDSQAPSTATAQELFIELAQTFNEVFVVIDALDECLRDERHQILKFICEAGKSLPCAKIFVTSRRENDIATAFKDNNIPTIEIKAVNVAEDIRLFVEDRVDLLRQGIHGKKLFLKSSALADKIIATLTNKAEGMFLWVNLQLDSLCRVSQARKDRLIEEALHTLPRGLDETYTRILSQIDSQEKHMKDLAFRCFMWVLYSKTPLSTAQLRHAVAITDTCKRREDLELDDIDVILEACANLFVRKYGDIQPIHYSVQEFFTNPPAGVLQKSCLRQISEPDFVHTRLASACLHYLQLDSLRSGPCQNSTELDFRVKNGVPFSLYAAATFDHHLQLCENISEEVYHLIDTFLHQDSPLLASVVQLRRSSDRDSAYDDFDPVNFSVTASTVLYATRLYNLPRIRTRWAALKPPKYALHLACSTGLFELAVRLVTDGYNVDEVDEKGITPIYHASDHGHTQVVGLLLGKGAAPNAHSGIYGNALLAASSNGHREVVELLLSKGADVNAQGRGYSNALTAAACGGYKEVAELLLSKGIDVNAQSGHYGSALQVASAEGEKEVVKLLLSKGADINAQGGHHGNALQAAALARGNKKVVELLLSKGADVNAQGGFYGNALQAACWVGKKEVVELLLSKGADVNAQGGRYRNALQAASARDRKEVVELLLSRGADVNATGGDEFRNALHAATSRGHEEIAELLISWGAHDSEDNAGSDDDGEDEDSV</sequence>
<keyword evidence="1" id="KW-0677">Repeat</keyword>
<dbReference type="PRINTS" id="PR01415">
    <property type="entry name" value="ANKYRIN"/>
</dbReference>
<dbReference type="EMBL" id="JH767576">
    <property type="protein sequence ID" value="EON65845.1"/>
    <property type="molecule type" value="Genomic_DNA"/>
</dbReference>
<feature type="repeat" description="ANK" evidence="2">
    <location>
        <begin position="1022"/>
        <end position="1054"/>
    </location>
</feature>
<feature type="compositionally biased region" description="Pro residues" evidence="3">
    <location>
        <begin position="58"/>
        <end position="74"/>
    </location>
</feature>
<feature type="region of interest" description="Disordered" evidence="3">
    <location>
        <begin position="1"/>
        <end position="79"/>
    </location>
</feature>
<proteinExistence type="predicted"/>
<dbReference type="Proteomes" id="UP000016924">
    <property type="component" value="Unassembled WGS sequence"/>
</dbReference>
<evidence type="ECO:0000313" key="6">
    <source>
        <dbReference type="Proteomes" id="UP000016924"/>
    </source>
</evidence>
<keyword evidence="6" id="KW-1185">Reference proteome</keyword>
<dbReference type="SUPFAM" id="SSF48403">
    <property type="entry name" value="Ankyrin repeat"/>
    <property type="match status" value="1"/>
</dbReference>
<dbReference type="OrthoDB" id="4772757at2759"/>
<dbReference type="SMART" id="SM00248">
    <property type="entry name" value="ANK"/>
    <property type="match status" value="9"/>
</dbReference>
<evidence type="ECO:0000259" key="4">
    <source>
        <dbReference type="Pfam" id="PF24883"/>
    </source>
</evidence>
<name>R7YV86_CONA1</name>
<evidence type="ECO:0000256" key="3">
    <source>
        <dbReference type="SAM" id="MobiDB-lite"/>
    </source>
</evidence>
<reference evidence="6" key="1">
    <citation type="submission" date="2012-06" db="EMBL/GenBank/DDBJ databases">
        <title>The genome sequence of Coniosporium apollinis CBS 100218.</title>
        <authorList>
            <consortium name="The Broad Institute Genome Sequencing Platform"/>
            <person name="Cuomo C."/>
            <person name="Gorbushina A."/>
            <person name="Noack S."/>
            <person name="Walker B."/>
            <person name="Young S.K."/>
            <person name="Zeng Q."/>
            <person name="Gargeya S."/>
            <person name="Fitzgerald M."/>
            <person name="Haas B."/>
            <person name="Abouelleil A."/>
            <person name="Alvarado L."/>
            <person name="Arachchi H.M."/>
            <person name="Berlin A.M."/>
            <person name="Chapman S.B."/>
            <person name="Goldberg J."/>
            <person name="Griggs A."/>
            <person name="Gujja S."/>
            <person name="Hansen M."/>
            <person name="Howarth C."/>
            <person name="Imamovic A."/>
            <person name="Larimer J."/>
            <person name="McCowan C."/>
            <person name="Montmayeur A."/>
            <person name="Murphy C."/>
            <person name="Neiman D."/>
            <person name="Pearson M."/>
            <person name="Priest M."/>
            <person name="Roberts A."/>
            <person name="Saif S."/>
            <person name="Shea T."/>
            <person name="Sisk P."/>
            <person name="Sykes S."/>
            <person name="Wortman J."/>
            <person name="Nusbaum C."/>
            <person name="Birren B."/>
        </authorList>
    </citation>
    <scope>NUCLEOTIDE SEQUENCE [LARGE SCALE GENOMIC DNA]</scope>
    <source>
        <strain evidence="6">CBS 100218</strain>
    </source>
</reference>
<dbReference type="PANTHER" id="PTHR10039:SF15">
    <property type="entry name" value="NACHT DOMAIN-CONTAINING PROTEIN"/>
    <property type="match status" value="1"/>
</dbReference>
<feature type="repeat" description="ANK" evidence="2">
    <location>
        <begin position="1058"/>
        <end position="1087"/>
    </location>
</feature>